<dbReference type="OrthoDB" id="8482143at2"/>
<evidence type="ECO:0000256" key="2">
    <source>
        <dbReference type="SAM" id="SignalP"/>
    </source>
</evidence>
<name>A0A6I4T629_9SPHN</name>
<evidence type="ECO:0000256" key="1">
    <source>
        <dbReference type="SAM" id="MobiDB-lite"/>
    </source>
</evidence>
<evidence type="ECO:0008006" key="5">
    <source>
        <dbReference type="Google" id="ProtNLM"/>
    </source>
</evidence>
<dbReference type="AlphaFoldDB" id="A0A6I4T629"/>
<dbReference type="Proteomes" id="UP000438476">
    <property type="component" value="Unassembled WGS sequence"/>
</dbReference>
<accession>A0A6I4T629</accession>
<keyword evidence="4" id="KW-1185">Reference proteome</keyword>
<feature type="signal peptide" evidence="2">
    <location>
        <begin position="1"/>
        <end position="27"/>
    </location>
</feature>
<dbReference type="EMBL" id="WTYT01000003">
    <property type="protein sequence ID" value="MXO65591.1"/>
    <property type="molecule type" value="Genomic_DNA"/>
</dbReference>
<feature type="compositionally biased region" description="Pro residues" evidence="1">
    <location>
        <begin position="30"/>
        <end position="47"/>
    </location>
</feature>
<organism evidence="3 4">
    <name type="scientific">Altericroceibacterium endophyticum</name>
    <dbReference type="NCBI Taxonomy" id="1808508"/>
    <lineage>
        <taxon>Bacteria</taxon>
        <taxon>Pseudomonadati</taxon>
        <taxon>Pseudomonadota</taxon>
        <taxon>Alphaproteobacteria</taxon>
        <taxon>Sphingomonadales</taxon>
        <taxon>Erythrobacteraceae</taxon>
        <taxon>Altericroceibacterium</taxon>
    </lineage>
</organism>
<reference evidence="3 4" key="1">
    <citation type="submission" date="2019-12" db="EMBL/GenBank/DDBJ databases">
        <title>Genomic-based taxomic classification of the family Erythrobacteraceae.</title>
        <authorList>
            <person name="Xu L."/>
        </authorList>
    </citation>
    <scope>NUCLEOTIDE SEQUENCE [LARGE SCALE GENOMIC DNA]</scope>
    <source>
        <strain evidence="3 4">LMG 29518</strain>
    </source>
</reference>
<gene>
    <name evidence="3" type="ORF">GRI91_07480</name>
</gene>
<comment type="caution">
    <text evidence="3">The sequence shown here is derived from an EMBL/GenBank/DDBJ whole genome shotgun (WGS) entry which is preliminary data.</text>
</comment>
<keyword evidence="2" id="KW-0732">Signal</keyword>
<dbReference type="RefSeq" id="WP_160736048.1">
    <property type="nucleotide sequence ID" value="NZ_WTYT01000003.1"/>
</dbReference>
<sequence>MRFNPALILLPLLAACASGGIVPPSSAPARPSPGYVPPTRIPTPPPTGEFRVPEILRAPGLEGVIQQDRSALIRQFGSPRLDVTEGDMRKLQFAGQACVLDIFLYPLRPGAEPVATYVESRRASDGREVDRAACVSALRR</sequence>
<dbReference type="PROSITE" id="PS51257">
    <property type="entry name" value="PROKAR_LIPOPROTEIN"/>
    <property type="match status" value="1"/>
</dbReference>
<feature type="chain" id="PRO_5026092575" description="DUF3035 domain-containing protein" evidence="2">
    <location>
        <begin position="28"/>
        <end position="140"/>
    </location>
</feature>
<feature type="region of interest" description="Disordered" evidence="1">
    <location>
        <begin position="26"/>
        <end position="48"/>
    </location>
</feature>
<evidence type="ECO:0000313" key="3">
    <source>
        <dbReference type="EMBL" id="MXO65591.1"/>
    </source>
</evidence>
<protein>
    <recommendedName>
        <fullName evidence="5">DUF3035 domain-containing protein</fullName>
    </recommendedName>
</protein>
<proteinExistence type="predicted"/>
<evidence type="ECO:0000313" key="4">
    <source>
        <dbReference type="Proteomes" id="UP000438476"/>
    </source>
</evidence>